<dbReference type="Pfam" id="PF07690">
    <property type="entry name" value="MFS_1"/>
    <property type="match status" value="1"/>
</dbReference>
<name>A0AAQ1MDW2_9FIRM</name>
<dbReference type="InterPro" id="IPR001958">
    <property type="entry name" value="Tet-R_TetA/multi-R_MdtG-like"/>
</dbReference>
<feature type="transmembrane region" description="Helical" evidence="6">
    <location>
        <begin position="229"/>
        <end position="251"/>
    </location>
</feature>
<evidence type="ECO:0000313" key="11">
    <source>
        <dbReference type="Proteomes" id="UP000474718"/>
    </source>
</evidence>
<feature type="transmembrane region" description="Helical" evidence="6">
    <location>
        <begin position="319"/>
        <end position="340"/>
    </location>
</feature>
<dbReference type="PANTHER" id="PTHR11360">
    <property type="entry name" value="MONOCARBOXYLATE TRANSPORTER"/>
    <property type="match status" value="1"/>
</dbReference>
<dbReference type="Gene3D" id="1.20.1250.20">
    <property type="entry name" value="MFS general substrate transporter like domains"/>
    <property type="match status" value="2"/>
</dbReference>
<keyword evidence="4 6" id="KW-1133">Transmembrane helix</keyword>
<reference evidence="10" key="1">
    <citation type="submission" date="2016-11" db="EMBL/GenBank/DDBJ databases">
        <authorList>
            <person name="Jaros S."/>
            <person name="Januszkiewicz K."/>
            <person name="Wedrychowicz H."/>
        </authorList>
    </citation>
    <scope>NUCLEOTIDE SEQUENCE [LARGE SCALE GENOMIC DNA]</scope>
    <source>
        <strain evidence="10">DSM 4029</strain>
    </source>
</reference>
<dbReference type="InterPro" id="IPR050327">
    <property type="entry name" value="Proton-linked_MCT"/>
</dbReference>
<dbReference type="PRINTS" id="PR01035">
    <property type="entry name" value="TCRTETA"/>
</dbReference>
<evidence type="ECO:0000256" key="6">
    <source>
        <dbReference type="SAM" id="Phobius"/>
    </source>
</evidence>
<feature type="transmembrane region" description="Helical" evidence="6">
    <location>
        <begin position="289"/>
        <end position="313"/>
    </location>
</feature>
<dbReference type="RefSeq" id="WP_044993001.1">
    <property type="nucleotide sequence ID" value="NZ_FQVY01000002.1"/>
</dbReference>
<dbReference type="Proteomes" id="UP000474718">
    <property type="component" value="Unassembled WGS sequence"/>
</dbReference>
<proteinExistence type="predicted"/>
<feature type="transmembrane region" description="Helical" evidence="6">
    <location>
        <begin position="384"/>
        <end position="404"/>
    </location>
</feature>
<feature type="transmembrane region" description="Helical" evidence="6">
    <location>
        <begin position="352"/>
        <end position="372"/>
    </location>
</feature>
<keyword evidence="5 6" id="KW-0472">Membrane</keyword>
<organism evidence="9 10">
    <name type="scientific">Bittarella massiliensis</name>
    <name type="common">ex Durand et al. 2017</name>
    <dbReference type="NCBI Taxonomy" id="1720313"/>
    <lineage>
        <taxon>Bacteria</taxon>
        <taxon>Bacillati</taxon>
        <taxon>Bacillota</taxon>
        <taxon>Clostridia</taxon>
        <taxon>Eubacteriales</taxon>
        <taxon>Oscillospiraceae</taxon>
        <taxon>Bittarella (ex Durand et al. 2017)</taxon>
    </lineage>
</organism>
<evidence type="ECO:0000313" key="8">
    <source>
        <dbReference type="EMBL" id="MZL70232.1"/>
    </source>
</evidence>
<evidence type="ECO:0000256" key="4">
    <source>
        <dbReference type="ARBA" id="ARBA00022989"/>
    </source>
</evidence>
<keyword evidence="2" id="KW-0813">Transport</keyword>
<gene>
    <name evidence="8" type="ORF">GT747_10750</name>
    <name evidence="9" type="ORF">SAMN05444424_1673</name>
</gene>
<dbReference type="InterPro" id="IPR036259">
    <property type="entry name" value="MFS_trans_sf"/>
</dbReference>
<dbReference type="EMBL" id="WWVX01000008">
    <property type="protein sequence ID" value="MZL70232.1"/>
    <property type="molecule type" value="Genomic_DNA"/>
</dbReference>
<feature type="transmembrane region" description="Helical" evidence="6">
    <location>
        <begin position="169"/>
        <end position="190"/>
    </location>
</feature>
<accession>A0AAQ1MDW2</accession>
<dbReference type="PROSITE" id="PS50850">
    <property type="entry name" value="MFS"/>
    <property type="match status" value="1"/>
</dbReference>
<dbReference type="Proteomes" id="UP000184089">
    <property type="component" value="Unassembled WGS sequence"/>
</dbReference>
<sequence>MQKTRKPFFYGWVIVGAAFVVMAVSMGIATNCFSLFIKPICAHFGFSRQSVGAMQTISNAAMMVTALLSGRIFSRFAVKQVMKVSSIALTVSFFCYSLASSIWVFYLISAVLGLALGTVHMVPLSILLSNWFHEKRGFALGLAFMGSGVGGMLFNSLAGVLIEGMGWRVSFQILAAIMGVTLIPIVFFVIRNRPEDMGLLPLGEKGEQAPAAQMSEGFTFGQVVKTPRFWAFCLCIIVSELCMYGLMINIAPHVSDVGYSLQTSALISAACMGSLAAGKLLLGTLYDKLGIRIATLSAYAATVVGLIGCLFAHASPLFLVLVVLGSGLGCAYGSVAYPILTQSLYGLRDYSAIYGFLTAFTRFGDMLTPLVMGAVFDSMGSYRPAYATFAVTAVAMAAVCQLIFPRQKRSAPREEALAAE</sequence>
<feature type="transmembrane region" description="Helical" evidence="6">
    <location>
        <begin position="57"/>
        <end position="74"/>
    </location>
</feature>
<reference evidence="8 11" key="3">
    <citation type="journal article" date="2019" name="Nat. Med.">
        <title>A library of human gut bacterial isolates paired with longitudinal multiomics data enables mechanistic microbiome research.</title>
        <authorList>
            <person name="Poyet M."/>
            <person name="Groussin M."/>
            <person name="Gibbons S.M."/>
            <person name="Avila-Pacheco J."/>
            <person name="Jiang X."/>
            <person name="Kearney S.M."/>
            <person name="Perrotta A.R."/>
            <person name="Berdy B."/>
            <person name="Zhao S."/>
            <person name="Lieberman T.D."/>
            <person name="Swanson P.K."/>
            <person name="Smith M."/>
            <person name="Roesemann S."/>
            <person name="Alexander J.E."/>
            <person name="Rich S.A."/>
            <person name="Livny J."/>
            <person name="Vlamakis H."/>
            <person name="Clish C."/>
            <person name="Bullock K."/>
            <person name="Deik A."/>
            <person name="Scott J."/>
            <person name="Pierce K.A."/>
            <person name="Xavier R.J."/>
            <person name="Alm E.J."/>
        </authorList>
    </citation>
    <scope>NUCLEOTIDE SEQUENCE [LARGE SCALE GENOMIC DNA]</scope>
    <source>
        <strain evidence="8 11">BIOML-A2</strain>
    </source>
</reference>
<keyword evidence="3 6" id="KW-0812">Transmembrane</keyword>
<dbReference type="SUPFAM" id="SSF103473">
    <property type="entry name" value="MFS general substrate transporter"/>
    <property type="match status" value="1"/>
</dbReference>
<feature type="transmembrane region" description="Helical" evidence="6">
    <location>
        <begin position="105"/>
        <end position="126"/>
    </location>
</feature>
<comment type="caution">
    <text evidence="9">The sequence shown here is derived from an EMBL/GenBank/DDBJ whole genome shotgun (WGS) entry which is preliminary data.</text>
</comment>
<evidence type="ECO:0000259" key="7">
    <source>
        <dbReference type="PROSITE" id="PS50850"/>
    </source>
</evidence>
<reference evidence="9" key="2">
    <citation type="submission" date="2016-11" db="EMBL/GenBank/DDBJ databases">
        <authorList>
            <person name="Varghese N."/>
            <person name="Submissions S."/>
        </authorList>
    </citation>
    <scope>NUCLEOTIDE SEQUENCE</scope>
    <source>
        <strain evidence="9">DSM 4029</strain>
    </source>
</reference>
<evidence type="ECO:0000256" key="3">
    <source>
        <dbReference type="ARBA" id="ARBA00022692"/>
    </source>
</evidence>
<feature type="transmembrane region" description="Helical" evidence="6">
    <location>
        <begin position="263"/>
        <end position="282"/>
    </location>
</feature>
<dbReference type="EMBL" id="FQVY01000002">
    <property type="protein sequence ID" value="SHG15441.1"/>
    <property type="molecule type" value="Genomic_DNA"/>
</dbReference>
<dbReference type="PANTHER" id="PTHR11360:SF284">
    <property type="entry name" value="EG:103B4.3 PROTEIN-RELATED"/>
    <property type="match status" value="1"/>
</dbReference>
<evidence type="ECO:0000256" key="5">
    <source>
        <dbReference type="ARBA" id="ARBA00023136"/>
    </source>
</evidence>
<feature type="domain" description="Major facilitator superfamily (MFS) profile" evidence="7">
    <location>
        <begin position="11"/>
        <end position="408"/>
    </location>
</feature>
<feature type="transmembrane region" description="Helical" evidence="6">
    <location>
        <begin position="12"/>
        <end position="37"/>
    </location>
</feature>
<protein>
    <submittedName>
        <fullName evidence="8">MFS transporter</fullName>
    </submittedName>
    <submittedName>
        <fullName evidence="9">Major Facilitator Superfamily protein</fullName>
    </submittedName>
</protein>
<dbReference type="InterPro" id="IPR020846">
    <property type="entry name" value="MFS_dom"/>
</dbReference>
<dbReference type="GO" id="GO:0022857">
    <property type="term" value="F:transmembrane transporter activity"/>
    <property type="evidence" value="ECO:0007669"/>
    <property type="project" value="InterPro"/>
</dbReference>
<feature type="transmembrane region" description="Helical" evidence="6">
    <location>
        <begin position="138"/>
        <end position="157"/>
    </location>
</feature>
<dbReference type="GO" id="GO:0005886">
    <property type="term" value="C:plasma membrane"/>
    <property type="evidence" value="ECO:0007669"/>
    <property type="project" value="UniProtKB-SubCell"/>
</dbReference>
<evidence type="ECO:0000256" key="1">
    <source>
        <dbReference type="ARBA" id="ARBA00004651"/>
    </source>
</evidence>
<evidence type="ECO:0000313" key="10">
    <source>
        <dbReference type="Proteomes" id="UP000184089"/>
    </source>
</evidence>
<evidence type="ECO:0000313" key="9">
    <source>
        <dbReference type="EMBL" id="SHG15441.1"/>
    </source>
</evidence>
<evidence type="ECO:0000256" key="2">
    <source>
        <dbReference type="ARBA" id="ARBA00022448"/>
    </source>
</evidence>
<keyword evidence="11" id="KW-1185">Reference proteome</keyword>
<dbReference type="InterPro" id="IPR011701">
    <property type="entry name" value="MFS"/>
</dbReference>
<comment type="subcellular location">
    <subcellularLocation>
        <location evidence="1">Cell membrane</location>
        <topology evidence="1">Multi-pass membrane protein</topology>
    </subcellularLocation>
</comment>
<dbReference type="AlphaFoldDB" id="A0AAQ1MDW2"/>
<feature type="transmembrane region" description="Helical" evidence="6">
    <location>
        <begin position="81"/>
        <end position="99"/>
    </location>
</feature>